<dbReference type="Gene3D" id="3.40.50.1820">
    <property type="entry name" value="alpha/beta hydrolase"/>
    <property type="match status" value="1"/>
</dbReference>
<accession>A0ABW2YLL3</accession>
<dbReference type="PANTHER" id="PTHR37946">
    <property type="entry name" value="SLL1969 PROTEIN"/>
    <property type="match status" value="1"/>
</dbReference>
<dbReference type="Proteomes" id="UP001597090">
    <property type="component" value="Unassembled WGS sequence"/>
</dbReference>
<protein>
    <submittedName>
        <fullName evidence="2">Esterase/lipase family protein</fullName>
    </submittedName>
</protein>
<dbReference type="PANTHER" id="PTHR37946:SF1">
    <property type="entry name" value="SLL1969 PROTEIN"/>
    <property type="match status" value="1"/>
</dbReference>
<sequence>MTTRIVLLHGIWMPGAAMGWLAARLAEAGFAPETFGYHGVVGGPDAALPRLVATLARGDAHVLAHSLGGLIALQTLQQHPQLPVQRVVCLGSPLCGSAAAHGLRQRRWTAATLGRSAGLLENGCAAWSGRAQVGAIAGRVPHGLGRLFGHFEGDNDGSVAVAETRLAGLADHVVIAASHSGFLFSAEAVRQAVAFFRDGRFRH</sequence>
<feature type="domain" description="AB hydrolase-1" evidence="1">
    <location>
        <begin position="51"/>
        <end position="111"/>
    </location>
</feature>
<proteinExistence type="predicted"/>
<reference evidence="3" key="1">
    <citation type="journal article" date="2019" name="Int. J. Syst. Evol. Microbiol.">
        <title>The Global Catalogue of Microorganisms (GCM) 10K type strain sequencing project: providing services to taxonomists for standard genome sequencing and annotation.</title>
        <authorList>
            <consortium name="The Broad Institute Genomics Platform"/>
            <consortium name="The Broad Institute Genome Sequencing Center for Infectious Disease"/>
            <person name="Wu L."/>
            <person name="Ma J."/>
        </authorList>
    </citation>
    <scope>NUCLEOTIDE SEQUENCE [LARGE SCALE GENOMIC DNA]</scope>
    <source>
        <strain evidence="3">CCUG 55491</strain>
    </source>
</reference>
<dbReference type="Pfam" id="PF00561">
    <property type="entry name" value="Abhydrolase_1"/>
    <property type="match status" value="1"/>
</dbReference>
<evidence type="ECO:0000313" key="3">
    <source>
        <dbReference type="Proteomes" id="UP001597090"/>
    </source>
</evidence>
<dbReference type="InterPro" id="IPR029058">
    <property type="entry name" value="AB_hydrolase_fold"/>
</dbReference>
<comment type="caution">
    <text evidence="2">The sequence shown here is derived from an EMBL/GenBank/DDBJ whole genome shotgun (WGS) entry which is preliminary data.</text>
</comment>
<dbReference type="RefSeq" id="WP_386812169.1">
    <property type="nucleotide sequence ID" value="NZ_JBHTIH010000003.1"/>
</dbReference>
<dbReference type="EMBL" id="JBHTIH010000003">
    <property type="protein sequence ID" value="MFD0739160.1"/>
    <property type="molecule type" value="Genomic_DNA"/>
</dbReference>
<dbReference type="SUPFAM" id="SSF53474">
    <property type="entry name" value="alpha/beta-Hydrolases"/>
    <property type="match status" value="1"/>
</dbReference>
<organism evidence="2 3">
    <name type="scientific">Lysobacter koreensis</name>
    <dbReference type="NCBI Taxonomy" id="266122"/>
    <lineage>
        <taxon>Bacteria</taxon>
        <taxon>Pseudomonadati</taxon>
        <taxon>Pseudomonadota</taxon>
        <taxon>Gammaproteobacteria</taxon>
        <taxon>Lysobacterales</taxon>
        <taxon>Lysobacteraceae</taxon>
        <taxon>Lysobacter</taxon>
    </lineage>
</organism>
<name>A0ABW2YLL3_9GAMM</name>
<evidence type="ECO:0000259" key="1">
    <source>
        <dbReference type="Pfam" id="PF00561"/>
    </source>
</evidence>
<keyword evidence="3" id="KW-1185">Reference proteome</keyword>
<gene>
    <name evidence="2" type="ORF">ACFQZQ_07695</name>
</gene>
<evidence type="ECO:0000313" key="2">
    <source>
        <dbReference type="EMBL" id="MFD0739160.1"/>
    </source>
</evidence>
<dbReference type="InterPro" id="IPR000073">
    <property type="entry name" value="AB_hydrolase_1"/>
</dbReference>